<proteinExistence type="predicted"/>
<dbReference type="SMART" id="SM00369">
    <property type="entry name" value="LRR_TYP"/>
    <property type="match status" value="2"/>
</dbReference>
<reference evidence="4 5" key="1">
    <citation type="submission" date="2016-07" db="EMBL/GenBank/DDBJ databases">
        <title>Pervasive Adenine N6-methylation of Active Genes in Fungi.</title>
        <authorList>
            <consortium name="DOE Joint Genome Institute"/>
            <person name="Mondo S.J."/>
            <person name="Dannebaum R.O."/>
            <person name="Kuo R.C."/>
            <person name="Labutti K."/>
            <person name="Haridas S."/>
            <person name="Kuo A."/>
            <person name="Salamov A."/>
            <person name="Ahrendt S.R."/>
            <person name="Lipzen A."/>
            <person name="Sullivan W."/>
            <person name="Andreopoulos W.B."/>
            <person name="Clum A."/>
            <person name="Lindquist E."/>
            <person name="Daum C."/>
            <person name="Ramamoorthy G.K."/>
            <person name="Gryganskyi A."/>
            <person name="Culley D."/>
            <person name="Magnuson J.K."/>
            <person name="James T.Y."/>
            <person name="O'Malley M.A."/>
            <person name="Stajich J.E."/>
            <person name="Spatafora J.W."/>
            <person name="Visel A."/>
            <person name="Grigoriev I.V."/>
        </authorList>
    </citation>
    <scope>NUCLEOTIDE SEQUENCE [LARGE SCALE GENOMIC DNA]</scope>
    <source>
        <strain evidence="4 5">NRRL 3116</strain>
    </source>
</reference>
<dbReference type="PANTHER" id="PTHR45752">
    <property type="entry name" value="LEUCINE-RICH REPEAT-CONTAINING"/>
    <property type="match status" value="1"/>
</dbReference>
<keyword evidence="2" id="KW-0677">Repeat</keyword>
<keyword evidence="5" id="KW-1185">Reference proteome</keyword>
<dbReference type="AlphaFoldDB" id="A0A1Y2G9X9"/>
<dbReference type="InterPro" id="IPR001611">
    <property type="entry name" value="Leu-rich_rpt"/>
</dbReference>
<evidence type="ECO:0000256" key="1">
    <source>
        <dbReference type="ARBA" id="ARBA00022614"/>
    </source>
</evidence>
<dbReference type="Gene3D" id="3.80.10.10">
    <property type="entry name" value="Ribonuclease Inhibitor"/>
    <property type="match status" value="1"/>
</dbReference>
<organism evidence="4 5">
    <name type="scientific">Lobosporangium transversale</name>
    <dbReference type="NCBI Taxonomy" id="64571"/>
    <lineage>
        <taxon>Eukaryota</taxon>
        <taxon>Fungi</taxon>
        <taxon>Fungi incertae sedis</taxon>
        <taxon>Mucoromycota</taxon>
        <taxon>Mortierellomycotina</taxon>
        <taxon>Mortierellomycetes</taxon>
        <taxon>Mortierellales</taxon>
        <taxon>Mortierellaceae</taxon>
        <taxon>Lobosporangium</taxon>
    </lineage>
</organism>
<feature type="compositionally biased region" description="Basic and acidic residues" evidence="3">
    <location>
        <begin position="586"/>
        <end position="621"/>
    </location>
</feature>
<feature type="region of interest" description="Disordered" evidence="3">
    <location>
        <begin position="586"/>
        <end position="629"/>
    </location>
</feature>
<dbReference type="SUPFAM" id="SSF52075">
    <property type="entry name" value="Outer arm dynein light chain 1"/>
    <property type="match status" value="1"/>
</dbReference>
<sequence>MDINSSFDNRASPFGHTGPDTGFEYHHLTSGSDRILEPCTTVEAQSSFMIREEQDEAGHISYDNSDSPAIPSRPGSPVSSLNSPSSSEVMKAFISTPPPLPAFTDPPSPPRRGSSKRREWPLSWDCLSEGIGAENRPSHFGCTCQDRSIYPSQPHLSYSTSLSQTHHHHIFEFEQQPRKPLTSITGFNRCLWPPNSTFLTMSNATLDEQGLFPQLRTKEQQWPRADTNEPQGSFTRLATSPLESNMWHESLGMGIKGSKEGFTENMQELQPCRKSRRMVDGPYHNERNNRMVVAHVRRLIQEAVEDGVGELDLSNLELTDLPSEIRDLNFAIVYNERGSFSLSTNRLKLFLSSNLFTTIPMDVFALHNLSVLSIRNNSIESIPPEIGLLHNLVELSIGGNLLKKIPSQIALLPKLLILTVHPNPFLIPPAPKTDNNHTDTSQFHDNQVNLAALRPPHQMLLAERWIPTSPLGSPTMDQSGDINMLPMMPEQLTLTPNSLSPVITDSEMEGTLATTEVSIQGTGSASMVTSETRLNGERLDDSTASRGIKQLPPHIVTRSRFPTLLTLAGNALLDYLDSHDSRDIASRNENTVDRPRKDSKMSLDEDEQDRKCNVPDEELSKLNRAGSEPSYGEKKRYVVKDEVIKSYLTLYLFEHFKRARSNNRCAGCQRKFWKPCRIMVVWQELLGQTQVPIEWKGCGIGRCLGVPMSVWTIIGQTRPSTEVEAAVVTEPPPPT</sequence>
<comment type="caution">
    <text evidence="4">The sequence shown here is derived from an EMBL/GenBank/DDBJ whole genome shotgun (WGS) entry which is preliminary data.</text>
</comment>
<evidence type="ECO:0000256" key="3">
    <source>
        <dbReference type="SAM" id="MobiDB-lite"/>
    </source>
</evidence>
<dbReference type="Pfam" id="PF13855">
    <property type="entry name" value="LRR_8"/>
    <property type="match status" value="1"/>
</dbReference>
<accession>A0A1Y2G9X9</accession>
<dbReference type="RefSeq" id="XP_021876926.1">
    <property type="nucleotide sequence ID" value="XM_022025654.1"/>
</dbReference>
<feature type="region of interest" description="Disordered" evidence="3">
    <location>
        <begin position="1"/>
        <end position="20"/>
    </location>
</feature>
<keyword evidence="1" id="KW-0433">Leucine-rich repeat</keyword>
<evidence type="ECO:0000313" key="5">
    <source>
        <dbReference type="Proteomes" id="UP000193648"/>
    </source>
</evidence>
<dbReference type="GeneID" id="33567497"/>
<dbReference type="InterPro" id="IPR050715">
    <property type="entry name" value="LRR-SigEffector_domain"/>
</dbReference>
<dbReference type="InParanoid" id="A0A1Y2G9X9"/>
<evidence type="ECO:0000313" key="4">
    <source>
        <dbReference type="EMBL" id="ORZ05151.1"/>
    </source>
</evidence>
<feature type="compositionally biased region" description="Low complexity" evidence="3">
    <location>
        <begin position="75"/>
        <end position="87"/>
    </location>
</feature>
<dbReference type="EMBL" id="MCFF01000052">
    <property type="protein sequence ID" value="ORZ05151.1"/>
    <property type="molecule type" value="Genomic_DNA"/>
</dbReference>
<gene>
    <name evidence="4" type="ORF">BCR41DRAFT_362010</name>
</gene>
<dbReference type="PROSITE" id="PS51450">
    <property type="entry name" value="LRR"/>
    <property type="match status" value="2"/>
</dbReference>
<dbReference type="OrthoDB" id="660555at2759"/>
<feature type="region of interest" description="Disordered" evidence="3">
    <location>
        <begin position="59"/>
        <end position="119"/>
    </location>
</feature>
<dbReference type="STRING" id="64571.A0A1Y2G9X9"/>
<name>A0A1Y2G9X9_9FUNG</name>
<dbReference type="PANTHER" id="PTHR45752:SF187">
    <property type="entry name" value="LEUCINE-RICH REPEAT AND IQ DOMAIN-CONTAINING PROTEIN 4"/>
    <property type="match status" value="1"/>
</dbReference>
<dbReference type="InterPro" id="IPR003591">
    <property type="entry name" value="Leu-rich_rpt_typical-subtyp"/>
</dbReference>
<dbReference type="InterPro" id="IPR032675">
    <property type="entry name" value="LRR_dom_sf"/>
</dbReference>
<feature type="compositionally biased region" description="Pro residues" evidence="3">
    <location>
        <begin position="96"/>
        <end position="110"/>
    </location>
</feature>
<protein>
    <submittedName>
        <fullName evidence="4">Uncharacterized protein</fullName>
    </submittedName>
</protein>
<evidence type="ECO:0000256" key="2">
    <source>
        <dbReference type="ARBA" id="ARBA00022737"/>
    </source>
</evidence>
<dbReference type="Proteomes" id="UP000193648">
    <property type="component" value="Unassembled WGS sequence"/>
</dbReference>